<dbReference type="OrthoDB" id="62120at2759"/>
<proteinExistence type="inferred from homology"/>
<evidence type="ECO:0000256" key="16">
    <source>
        <dbReference type="RuleBase" id="RU361153"/>
    </source>
</evidence>
<evidence type="ECO:0000256" key="10">
    <source>
        <dbReference type="ARBA" id="ARBA00023316"/>
    </source>
</evidence>
<dbReference type="Proteomes" id="UP000452235">
    <property type="component" value="Unassembled WGS sequence"/>
</dbReference>
<evidence type="ECO:0000256" key="15">
    <source>
        <dbReference type="ARBA" id="ARBA00041265"/>
    </source>
</evidence>
<evidence type="ECO:0000256" key="13">
    <source>
        <dbReference type="ARBA" id="ARBA00038929"/>
    </source>
</evidence>
<dbReference type="VEuPathDB" id="FungiDB:ATEG_03849"/>
<keyword evidence="6" id="KW-0732">Signal</keyword>
<dbReference type="InterPro" id="IPR017853">
    <property type="entry name" value="GH"/>
</dbReference>
<keyword evidence="8" id="KW-0464">Manganese</keyword>
<comment type="function">
    <text evidence="12">Beta-glucanases participate in the metabolism of beta-glucan, the main structural component of the cell wall. It could also function biosynthetically as a transglycosylase.</text>
</comment>
<dbReference type="InterPro" id="IPR001547">
    <property type="entry name" value="Glyco_hydro_5"/>
</dbReference>
<reference evidence="18 19" key="1">
    <citation type="submission" date="2020-01" db="EMBL/GenBank/DDBJ databases">
        <title>Aspergillus terreus IFO 6365 whole genome shotgun sequence.</title>
        <authorList>
            <person name="Kanamasa S."/>
            <person name="Takahashi H."/>
        </authorList>
    </citation>
    <scope>NUCLEOTIDE SEQUENCE [LARGE SCALE GENOMIC DNA]</scope>
    <source>
        <strain evidence="18 19">IFO 6365</strain>
    </source>
</reference>
<evidence type="ECO:0000313" key="18">
    <source>
        <dbReference type="EMBL" id="GFF20000.1"/>
    </source>
</evidence>
<evidence type="ECO:0000259" key="17">
    <source>
        <dbReference type="Pfam" id="PF00150"/>
    </source>
</evidence>
<evidence type="ECO:0000256" key="1">
    <source>
        <dbReference type="ARBA" id="ARBA00001936"/>
    </source>
</evidence>
<keyword evidence="9 16" id="KW-0326">Glycosidase</keyword>
<evidence type="ECO:0000256" key="14">
    <source>
        <dbReference type="ARBA" id="ARBA00041261"/>
    </source>
</evidence>
<protein>
    <recommendedName>
        <fullName evidence="13">glucan 1,3-beta-glucosidase</fullName>
        <ecNumber evidence="13">3.2.1.58</ecNumber>
    </recommendedName>
    <alternativeName>
        <fullName evidence="15">Exo-1,3-beta-glucanase 1</fullName>
    </alternativeName>
    <alternativeName>
        <fullName evidence="14">Exo-1,3-beta-glucanase A</fullName>
    </alternativeName>
</protein>
<evidence type="ECO:0000256" key="9">
    <source>
        <dbReference type="ARBA" id="ARBA00023295"/>
    </source>
</evidence>
<name>A0A5M3Z328_ASPTE</name>
<evidence type="ECO:0000256" key="3">
    <source>
        <dbReference type="ARBA" id="ARBA00005641"/>
    </source>
</evidence>
<sequence length="416" mass="45668">MLYNLSKAVLALSVLAASADAAGIRLEKRASTFDYKTETVRGVCLGGWLVLEPWLSPGLFDAAPAGAVDEWTYTEILGPDEAKARLIGHWDTFITEQDFFDIAAAGMNHVRIPIGYWAVEALPGDPYVDGQLEYLDRAIEWAGAAGLKVIVDLHGAPGSQNGFDNSGRKGAIQWGQGDTLGQTVNAFQKLAERYVPNSDVVTAIEAVNEPFIPGGVNEDQLKAYYQQAYDIVTQMSPDVDLVFSDGFINPIPWNGFISDSGNIVMDNHHYEVFDINQLRMSVDDHVRSVCDFGRTQLVPATKPVVVGEWTGAMTDCARYLNGRGVGARYDGTMGGESVGDCGPFIQGSVSDISPDDQENMRRFIEAQLDAWEMKSGWLFWNWKTEQGAPGWDMKDLLENGVFPFPLDSRKYPGQCG</sequence>
<evidence type="ECO:0000256" key="4">
    <source>
        <dbReference type="ARBA" id="ARBA00011245"/>
    </source>
</evidence>
<evidence type="ECO:0000256" key="12">
    <source>
        <dbReference type="ARBA" id="ARBA00037254"/>
    </source>
</evidence>
<dbReference type="Pfam" id="PF00150">
    <property type="entry name" value="Cellulase"/>
    <property type="match status" value="1"/>
</dbReference>
<dbReference type="GO" id="GO:0004338">
    <property type="term" value="F:glucan exo-1,3-beta-glucosidase activity"/>
    <property type="evidence" value="ECO:0007669"/>
    <property type="project" value="UniProtKB-EC"/>
</dbReference>
<keyword evidence="10" id="KW-0961">Cell wall biogenesis/degradation</keyword>
<dbReference type="GO" id="GO:0005576">
    <property type="term" value="C:extracellular region"/>
    <property type="evidence" value="ECO:0007669"/>
    <property type="project" value="UniProtKB-SubCell"/>
</dbReference>
<comment type="subunit">
    <text evidence="4">Monomer.</text>
</comment>
<dbReference type="EMBL" id="BLJY01000011">
    <property type="protein sequence ID" value="GFF20000.1"/>
    <property type="molecule type" value="Genomic_DNA"/>
</dbReference>
<dbReference type="GO" id="GO:0009986">
    <property type="term" value="C:cell surface"/>
    <property type="evidence" value="ECO:0007669"/>
    <property type="project" value="TreeGrafter"/>
</dbReference>
<dbReference type="InterPro" id="IPR050386">
    <property type="entry name" value="Glycosyl_hydrolase_5"/>
</dbReference>
<gene>
    <name evidence="18" type="ORF">ATEIFO6365_0011026000</name>
</gene>
<dbReference type="PANTHER" id="PTHR31297">
    <property type="entry name" value="GLUCAN ENDO-1,6-BETA-GLUCOSIDASE B"/>
    <property type="match status" value="1"/>
</dbReference>
<evidence type="ECO:0000256" key="2">
    <source>
        <dbReference type="ARBA" id="ARBA00004613"/>
    </source>
</evidence>
<comment type="similarity">
    <text evidence="3 16">Belongs to the glycosyl hydrolase 5 (cellulase A) family.</text>
</comment>
<comment type="cofactor">
    <cofactor evidence="1">
        <name>Mn(2+)</name>
        <dbReference type="ChEBI" id="CHEBI:29035"/>
    </cofactor>
</comment>
<keyword evidence="5" id="KW-0964">Secreted</keyword>
<keyword evidence="19" id="KW-1185">Reference proteome</keyword>
<dbReference type="PANTHER" id="PTHR31297:SF1">
    <property type="entry name" value="GLUCAN 1,3-BETA-GLUCOSIDASE I_II-RELATED"/>
    <property type="match status" value="1"/>
</dbReference>
<dbReference type="EC" id="3.2.1.58" evidence="13"/>
<dbReference type="AlphaFoldDB" id="A0A5M3Z328"/>
<dbReference type="GO" id="GO:0071555">
    <property type="term" value="P:cell wall organization"/>
    <property type="evidence" value="ECO:0007669"/>
    <property type="project" value="UniProtKB-KW"/>
</dbReference>
<evidence type="ECO:0000256" key="7">
    <source>
        <dbReference type="ARBA" id="ARBA00022801"/>
    </source>
</evidence>
<dbReference type="SUPFAM" id="SSF51445">
    <property type="entry name" value="(Trans)glycosidases"/>
    <property type="match status" value="1"/>
</dbReference>
<evidence type="ECO:0000256" key="8">
    <source>
        <dbReference type="ARBA" id="ARBA00023211"/>
    </source>
</evidence>
<dbReference type="Gene3D" id="3.20.20.80">
    <property type="entry name" value="Glycosidases"/>
    <property type="match status" value="1"/>
</dbReference>
<evidence type="ECO:0000313" key="19">
    <source>
        <dbReference type="Proteomes" id="UP000452235"/>
    </source>
</evidence>
<comment type="caution">
    <text evidence="18">The sequence shown here is derived from an EMBL/GenBank/DDBJ whole genome shotgun (WGS) entry which is preliminary data.</text>
</comment>
<keyword evidence="7 16" id="KW-0378">Hydrolase</keyword>
<feature type="domain" description="Glycoside hydrolase family 5" evidence="17">
    <location>
        <begin position="89"/>
        <end position="313"/>
    </location>
</feature>
<organism evidence="18 19">
    <name type="scientific">Aspergillus terreus</name>
    <dbReference type="NCBI Taxonomy" id="33178"/>
    <lineage>
        <taxon>Eukaryota</taxon>
        <taxon>Fungi</taxon>
        <taxon>Dikarya</taxon>
        <taxon>Ascomycota</taxon>
        <taxon>Pezizomycotina</taxon>
        <taxon>Eurotiomycetes</taxon>
        <taxon>Eurotiomycetidae</taxon>
        <taxon>Eurotiales</taxon>
        <taxon>Aspergillaceae</taxon>
        <taxon>Aspergillus</taxon>
        <taxon>Aspergillus subgen. Circumdati</taxon>
    </lineage>
</organism>
<evidence type="ECO:0000256" key="5">
    <source>
        <dbReference type="ARBA" id="ARBA00022525"/>
    </source>
</evidence>
<evidence type="ECO:0000256" key="6">
    <source>
        <dbReference type="ARBA" id="ARBA00022729"/>
    </source>
</evidence>
<accession>A0A5M3Z328</accession>
<evidence type="ECO:0000256" key="11">
    <source>
        <dbReference type="ARBA" id="ARBA00036824"/>
    </source>
</evidence>
<comment type="catalytic activity">
    <reaction evidence="11">
        <text>Successive hydrolysis of beta-D-glucose units from the non-reducing ends of (1-&gt;3)-beta-D-glucans, releasing alpha-glucose.</text>
        <dbReference type="EC" id="3.2.1.58"/>
    </reaction>
</comment>
<comment type="subcellular location">
    <subcellularLocation>
        <location evidence="2">Secreted</location>
    </subcellularLocation>
</comment>
<dbReference type="GO" id="GO:0009251">
    <property type="term" value="P:glucan catabolic process"/>
    <property type="evidence" value="ECO:0007669"/>
    <property type="project" value="TreeGrafter"/>
</dbReference>